<feature type="compositionally biased region" description="Low complexity" evidence="8">
    <location>
        <begin position="1534"/>
        <end position="1551"/>
    </location>
</feature>
<feature type="compositionally biased region" description="Gly residues" evidence="8">
    <location>
        <begin position="2129"/>
        <end position="2165"/>
    </location>
</feature>
<feature type="compositionally biased region" description="Low complexity" evidence="8">
    <location>
        <begin position="1044"/>
        <end position="1055"/>
    </location>
</feature>
<feature type="compositionally biased region" description="Polar residues" evidence="8">
    <location>
        <begin position="1219"/>
        <end position="1230"/>
    </location>
</feature>
<feature type="region of interest" description="Disordered" evidence="8">
    <location>
        <begin position="491"/>
        <end position="642"/>
    </location>
</feature>
<feature type="compositionally biased region" description="Basic and acidic residues" evidence="8">
    <location>
        <begin position="2060"/>
        <end position="2071"/>
    </location>
</feature>
<feature type="compositionally biased region" description="Polar residues" evidence="8">
    <location>
        <begin position="1423"/>
        <end position="1432"/>
    </location>
</feature>
<feature type="region of interest" description="Disordered" evidence="8">
    <location>
        <begin position="307"/>
        <end position="407"/>
    </location>
</feature>
<dbReference type="GO" id="GO:0005829">
    <property type="term" value="C:cytosol"/>
    <property type="evidence" value="ECO:0007669"/>
    <property type="project" value="TreeGrafter"/>
</dbReference>
<dbReference type="GO" id="GO:0005634">
    <property type="term" value="C:nucleus"/>
    <property type="evidence" value="ECO:0007669"/>
    <property type="project" value="TreeGrafter"/>
</dbReference>
<feature type="compositionally biased region" description="Polar residues" evidence="8">
    <location>
        <begin position="1614"/>
        <end position="1623"/>
    </location>
</feature>
<dbReference type="PANTHER" id="PTHR24006:SF687">
    <property type="entry name" value="UBIQUITIN CARBOXYL-TERMINAL HYDROLASE 10"/>
    <property type="match status" value="1"/>
</dbReference>
<feature type="region of interest" description="Disordered" evidence="8">
    <location>
        <begin position="1244"/>
        <end position="1290"/>
    </location>
</feature>
<feature type="compositionally biased region" description="Gly residues" evidence="8">
    <location>
        <begin position="708"/>
        <end position="719"/>
    </location>
</feature>
<keyword evidence="7" id="KW-0788">Thiol protease</keyword>
<feature type="region of interest" description="Disordered" evidence="8">
    <location>
        <begin position="2060"/>
        <end position="2173"/>
    </location>
</feature>
<feature type="compositionally biased region" description="Low complexity" evidence="8">
    <location>
        <begin position="1579"/>
        <end position="1610"/>
    </location>
</feature>
<evidence type="ECO:0000256" key="2">
    <source>
        <dbReference type="ARBA" id="ARBA00005427"/>
    </source>
</evidence>
<feature type="compositionally biased region" description="Low complexity" evidence="8">
    <location>
        <begin position="532"/>
        <end position="592"/>
    </location>
</feature>
<feature type="domain" description="USP" evidence="9">
    <location>
        <begin position="1669"/>
        <end position="2058"/>
    </location>
</feature>
<keyword evidence="11" id="KW-1185">Reference proteome</keyword>
<feature type="region of interest" description="Disordered" evidence="8">
    <location>
        <begin position="1394"/>
        <end position="1447"/>
    </location>
</feature>
<dbReference type="VEuPathDB" id="VectorBase:ASTEI02643"/>
<dbReference type="FunFam" id="3.90.70.10:FF:000092">
    <property type="entry name" value="Ubiquitin carboxyl-terminal hydrolase"/>
    <property type="match status" value="1"/>
</dbReference>
<accession>A0A182Y2F7</accession>
<feature type="compositionally biased region" description="Low complexity" evidence="8">
    <location>
        <begin position="316"/>
        <end position="329"/>
    </location>
</feature>
<dbReference type="GO" id="GO:0010506">
    <property type="term" value="P:regulation of autophagy"/>
    <property type="evidence" value="ECO:0007669"/>
    <property type="project" value="TreeGrafter"/>
</dbReference>
<dbReference type="Gene3D" id="3.90.70.10">
    <property type="entry name" value="Cysteine proteinases"/>
    <property type="match status" value="1"/>
</dbReference>
<feature type="compositionally biased region" description="Polar residues" evidence="8">
    <location>
        <begin position="1056"/>
        <end position="1070"/>
    </location>
</feature>
<feature type="compositionally biased region" description="Polar residues" evidence="8">
    <location>
        <begin position="1168"/>
        <end position="1192"/>
    </location>
</feature>
<reference evidence="11" key="1">
    <citation type="journal article" date="2014" name="Genome Biol.">
        <title>Genome analysis of a major urban malaria vector mosquito, Anopheles stephensi.</title>
        <authorList>
            <person name="Jiang X."/>
            <person name="Peery A."/>
            <person name="Hall A.B."/>
            <person name="Sharma A."/>
            <person name="Chen X.G."/>
            <person name="Waterhouse R.M."/>
            <person name="Komissarov A."/>
            <person name="Riehle M.M."/>
            <person name="Shouche Y."/>
            <person name="Sharakhova M.V."/>
            <person name="Lawson D."/>
            <person name="Pakpour N."/>
            <person name="Arensburger P."/>
            <person name="Davidson V.L."/>
            <person name="Eiglmeier K."/>
            <person name="Emrich S."/>
            <person name="George P."/>
            <person name="Kennedy R.C."/>
            <person name="Mane S.P."/>
            <person name="Maslen G."/>
            <person name="Oringanje C."/>
            <person name="Qi Y."/>
            <person name="Settlage R."/>
            <person name="Tojo M."/>
            <person name="Tubio J.M."/>
            <person name="Unger M.F."/>
            <person name="Wang B."/>
            <person name="Vernick K.D."/>
            <person name="Ribeiro J.M."/>
            <person name="James A.A."/>
            <person name="Michel K."/>
            <person name="Riehle M.A."/>
            <person name="Luckhart S."/>
            <person name="Sharakhov I.V."/>
            <person name="Tu Z."/>
        </authorList>
    </citation>
    <scope>NUCLEOTIDE SEQUENCE [LARGE SCALE GENOMIC DNA]</scope>
    <source>
        <strain evidence="11">Indian</strain>
    </source>
</reference>
<dbReference type="InterPro" id="IPR028889">
    <property type="entry name" value="USP"/>
</dbReference>
<feature type="compositionally biased region" description="Low complexity" evidence="8">
    <location>
        <begin position="515"/>
        <end position="525"/>
    </location>
</feature>
<feature type="compositionally biased region" description="Low complexity" evidence="8">
    <location>
        <begin position="1244"/>
        <end position="1264"/>
    </location>
</feature>
<dbReference type="GO" id="GO:0016579">
    <property type="term" value="P:protein deubiquitination"/>
    <property type="evidence" value="ECO:0007669"/>
    <property type="project" value="InterPro"/>
</dbReference>
<feature type="region of interest" description="Disordered" evidence="8">
    <location>
        <begin position="898"/>
        <end position="990"/>
    </location>
</feature>
<feature type="compositionally biased region" description="Polar residues" evidence="8">
    <location>
        <begin position="978"/>
        <end position="990"/>
    </location>
</feature>
<dbReference type="EnsemblMetazoa" id="ASTEI02643-RA">
    <property type="protein sequence ID" value="ASTEI02643-PA"/>
    <property type="gene ID" value="ASTEI02643"/>
</dbReference>
<feature type="region of interest" description="Disordered" evidence="8">
    <location>
        <begin position="700"/>
        <end position="750"/>
    </location>
</feature>
<feature type="compositionally biased region" description="Low complexity" evidence="8">
    <location>
        <begin position="1152"/>
        <end position="1161"/>
    </location>
</feature>
<organism evidence="10 11">
    <name type="scientific">Anopheles stephensi</name>
    <name type="common">Indo-Pakistan malaria mosquito</name>
    <dbReference type="NCBI Taxonomy" id="30069"/>
    <lineage>
        <taxon>Eukaryota</taxon>
        <taxon>Metazoa</taxon>
        <taxon>Ecdysozoa</taxon>
        <taxon>Arthropoda</taxon>
        <taxon>Hexapoda</taxon>
        <taxon>Insecta</taxon>
        <taxon>Pterygota</taxon>
        <taxon>Neoptera</taxon>
        <taxon>Endopterygota</taxon>
        <taxon>Diptera</taxon>
        <taxon>Nematocera</taxon>
        <taxon>Culicoidea</taxon>
        <taxon>Culicidae</taxon>
        <taxon>Anophelinae</taxon>
        <taxon>Anopheles</taxon>
    </lineage>
</organism>
<dbReference type="GO" id="GO:0030330">
    <property type="term" value="P:DNA damage response, signal transduction by p53 class mediator"/>
    <property type="evidence" value="ECO:0007669"/>
    <property type="project" value="TreeGrafter"/>
</dbReference>
<evidence type="ECO:0000313" key="11">
    <source>
        <dbReference type="Proteomes" id="UP000076408"/>
    </source>
</evidence>
<keyword evidence="5" id="KW-0833">Ubl conjugation pathway</keyword>
<feature type="compositionally biased region" description="Pro residues" evidence="8">
    <location>
        <begin position="1394"/>
        <end position="1422"/>
    </location>
</feature>
<feature type="compositionally biased region" description="Basic and acidic residues" evidence="8">
    <location>
        <begin position="1134"/>
        <end position="1151"/>
    </location>
</feature>
<comment type="catalytic activity">
    <reaction evidence="1">
        <text>Thiol-dependent hydrolysis of ester, thioester, amide, peptide and isopeptide bonds formed by the C-terminal Gly of ubiquitin (a 76-residue protein attached to proteins as an intracellular targeting signal).</text>
        <dbReference type="EC" id="3.4.19.12"/>
    </reaction>
</comment>
<feature type="compositionally biased region" description="Gly residues" evidence="8">
    <location>
        <begin position="2072"/>
        <end position="2095"/>
    </location>
</feature>
<sequence length="2173" mass="226275">MKRTEDDTRDGSSYQFLDLTDAGQNEASALMGILYPASSDASSVAQEPSSSRAQQRRVAFGGVPPMPRPKEVVVEQQQHPTHEKAHFHAVLPQELTQLNGLNPNARAFDPVPVVFLPRPLAGAGPKPPRSFGKEYPTELENVPVLATAPGGPGGPGAGGASGGMMIVPVRKHSLVTAPNHPLPLLAQSTPPLSLATASAAGTVGIVARSSALLSAGGGGSGGGSVGLLRTASIVTTSTSAPPLPNFVNEGNSSSFVIDTEKVLGSGEQWIGFSVQSTATSVAAGGGGGGGGGGGEVIARTSIVTAATMPPHTNNPHHLQQQQQQHQQQLGSGANNQQQQTGGQQQPGQGPPQQQPHNVGGRSGGGGNGAGGGVTAGGDTAGGRNADRDNGNQQQMQQQQAVSVSNPHQQQMLPHMYTPIPASAYIPPAPHGMYPVQMLPPTAAQVPNNVFVGNLTANVSVHGYPAISPYLATTATPPGAYMQADVGAGPEMQLMPPAPVTMSGRGTMRRGGRNNRGGNNSRSRGGYVPHYIQQQQQHQQQQQQSYHHQQQHAQSYHQSLAQQQQQQQGVMHHQGGQPQMQQHQVQQQQSQQGVQGGGGQQQTPPTSVSGGGQQSQQQPQHPPQQHTPELMHIEGPPMMSAAGAQYGNLHGGFYLLPHMPQHASGTPLFMAAPQMQMYYNAPLHGYPNLVYPYIPSEYQIYDDGKGDDGSGGPPHGGQGQGHDDPGVHPGAAMWPQPPPHMTLDYHPETGEYLPVHEDDGATAGMLPQGPPPPTMGHHVLDPNVPGFTMQMAPAPIVSMQQQPPDEYGMQPQQQSQQQQPQVEDYNGNGNIPVSSNAPATTMHSPLVVTSVAQHNIVGGIPQPEEMMVSGGYLVGPAAPPQPMTTMEGSTEVLMVAAEHQQQHPGQPQSGVIDGAQPMNNNFIVDPQYIQAHPPPPPPHHVPIQPTPHQQQSALQQQQQPQQQQYQPVPTPPQGAAVSMTDSSPPSTTNQSFQVTQHTVAAAGVVAGSLVDANGNDTNNNSSVNRKADIVTSPKLVDAVVMTNHSSPLPSSVNASSTTTPSPQQNERTSPAMTMHQRGSEGSSAASKQASNVPNQGFQQQQQQQQQPPILGYAAAVASQAPPRTRSEQQEPSIKGTHERMEKLSLKDQEQRRTGATAVASAVVGGGVNPQRSSAPQPTGRQTNADSGWVNNSGVGPKKGTASVSVSAIPNKEFPPGASGGQHNKNNTSPVPFTTLVGTVATAPSSSITSTSLSSSKQQQQQQQQKPFSEHNQRPSSAVNASSSSAASGTISSGAAVGGGSIGPAAVVPPQMESKKVEAIPQRTVAATAAAASAPVTASSVGAADATKQQQHHQDVVIVPRSTTTTTTSTSISTNTNTVKSATKAPVVINHPLNIPPPDHPLNIPPPIIVPPPQIPPGGAPPQPNKTWASLFQTSSSSSSSSPSSSASSMLSSAASSVSAAPAAAAAAAPPPSAVTVSAVSSASSGTIAPAAAASTTTPATGAMASAASQHHASTAAAASSGVNFAASSNRATAPAATTTVSSSPTVGSTPSSNDAGASMAGAKKPVAKVQPYERNYPQPSATAAPMSYSSAAASTPTSGTGSSSSQMSASAKGKGTQTAASKKTSAGDANASATGSGPGIGDVKDDFSLKFGDFLSGYSIDNGSISITPRGLINRSNYCYINTILQALVACPPFYHLMRTIRNLPAAKNSKHPKPFIDAMCSLVSEFSQLPIRSKPARGDKGKKDDIPEIQVDTPFEPTVIYKMLNGIRSDMFQIEGRQEDAEEFLGCFMKFNKTEQGNVNGEEPANGEVHGEEDADDWMVSWFKLVGNVEVLRLQFGSRTATCVAPVICGNRNKGTVTRTTDFGRSPISDIFRGKLRSRVQRDGVPPTYNIQPFFTLPLDIEKAASVKEALEQLVGRDELEGVTCSKTKQEVAAWQQVTLEELPVVLILHLKCFDYKMDGCTKILKTLDFPIELKIDSKLMSSKGKSYSAKQKQYKLFAVVYHDGKEASKGHYITDVYHSGYGSWIRYDDSIVKPIPEYSVLRPRAPRVPYLLYYRRMDTQSHGSTSDHRGGGGGGGGGDGIGGGGAGGGGGRGGSSHSNTSSERNERQNVHHHHHHHHHGNDHHHGRGSSGGGYGGNGGYGSGGGGHGNSGGSHYGSGGGGQGNSGHYNSSK</sequence>
<feature type="region of interest" description="Disordered" evidence="8">
    <location>
        <begin position="1043"/>
        <end position="1231"/>
    </location>
</feature>
<dbReference type="Pfam" id="PF00443">
    <property type="entry name" value="UCH"/>
    <property type="match status" value="1"/>
</dbReference>
<dbReference type="PROSITE" id="PS50235">
    <property type="entry name" value="USP_3"/>
    <property type="match status" value="1"/>
</dbReference>
<name>A0A182Y2F7_ANOST</name>
<evidence type="ECO:0000256" key="5">
    <source>
        <dbReference type="ARBA" id="ARBA00022786"/>
    </source>
</evidence>
<comment type="similarity">
    <text evidence="2">Belongs to the peptidase C19 family. USP10 subfamily.</text>
</comment>
<evidence type="ECO:0000256" key="6">
    <source>
        <dbReference type="ARBA" id="ARBA00022801"/>
    </source>
</evidence>
<dbReference type="VEuPathDB" id="VectorBase:ASTEI20_040638"/>
<dbReference type="PANTHER" id="PTHR24006">
    <property type="entry name" value="UBIQUITIN CARBOXYL-TERMINAL HYDROLASE"/>
    <property type="match status" value="1"/>
</dbReference>
<feature type="compositionally biased region" description="Low complexity" evidence="8">
    <location>
        <begin position="336"/>
        <end position="347"/>
    </location>
</feature>
<feature type="compositionally biased region" description="Gly residues" evidence="8">
    <location>
        <begin position="360"/>
        <end position="380"/>
    </location>
</feature>
<dbReference type="InterPro" id="IPR038765">
    <property type="entry name" value="Papain-like_cys_pep_sf"/>
</dbReference>
<dbReference type="InterPro" id="IPR018200">
    <property type="entry name" value="USP_CS"/>
</dbReference>
<dbReference type="InterPro" id="IPR050164">
    <property type="entry name" value="Peptidase_C19"/>
</dbReference>
<dbReference type="SUPFAM" id="SSF54001">
    <property type="entry name" value="Cysteine proteinases"/>
    <property type="match status" value="1"/>
</dbReference>
<feature type="region of interest" description="Disordered" evidence="8">
    <location>
        <begin position="1534"/>
        <end position="1638"/>
    </location>
</feature>
<dbReference type="GO" id="GO:0004843">
    <property type="term" value="F:cysteine-type deubiquitinase activity"/>
    <property type="evidence" value="ECO:0007669"/>
    <property type="project" value="UniProtKB-EC"/>
</dbReference>
<keyword evidence="4" id="KW-0645">Protease</keyword>
<feature type="compositionally biased region" description="Low complexity" evidence="8">
    <location>
        <begin position="809"/>
        <end position="820"/>
    </location>
</feature>
<dbReference type="VEuPathDB" id="VectorBase:ASTE011172"/>
<keyword evidence="6" id="KW-0378">Hydrolase</keyword>
<evidence type="ECO:0000313" key="10">
    <source>
        <dbReference type="EnsemblMetazoa" id="ASTEI02643-PA"/>
    </source>
</evidence>
<evidence type="ECO:0000256" key="8">
    <source>
        <dbReference type="SAM" id="MobiDB-lite"/>
    </source>
</evidence>
<feature type="compositionally biased region" description="Low complexity" evidence="8">
    <location>
        <begin position="940"/>
        <end position="966"/>
    </location>
</feature>
<dbReference type="EC" id="3.4.19.12" evidence="3"/>
<evidence type="ECO:0000256" key="4">
    <source>
        <dbReference type="ARBA" id="ARBA00022670"/>
    </source>
</evidence>
<reference evidence="10" key="2">
    <citation type="submission" date="2020-05" db="UniProtKB">
        <authorList>
            <consortium name="EnsemblMetazoa"/>
        </authorList>
    </citation>
    <scope>IDENTIFICATION</scope>
    <source>
        <strain evidence="10">Indian</strain>
    </source>
</reference>
<feature type="compositionally biased region" description="Basic residues" evidence="8">
    <location>
        <begin position="2111"/>
        <end position="2128"/>
    </location>
</feature>
<feature type="region of interest" description="Disordered" evidence="8">
    <location>
        <begin position="799"/>
        <end position="827"/>
    </location>
</feature>
<dbReference type="STRING" id="30069.A0A182Y2F7"/>
<evidence type="ECO:0000256" key="3">
    <source>
        <dbReference type="ARBA" id="ARBA00012759"/>
    </source>
</evidence>
<evidence type="ECO:0000256" key="1">
    <source>
        <dbReference type="ARBA" id="ARBA00000707"/>
    </source>
</evidence>
<proteinExistence type="inferred from homology"/>
<dbReference type="Proteomes" id="UP000076408">
    <property type="component" value="Unassembled WGS sequence"/>
</dbReference>
<feature type="compositionally biased region" description="Low complexity" evidence="8">
    <location>
        <begin position="1433"/>
        <end position="1447"/>
    </location>
</feature>
<dbReference type="InterPro" id="IPR001394">
    <property type="entry name" value="Peptidase_C19_UCH"/>
</dbReference>
<dbReference type="GO" id="GO:0006508">
    <property type="term" value="P:proteolysis"/>
    <property type="evidence" value="ECO:0007669"/>
    <property type="project" value="UniProtKB-KW"/>
</dbReference>
<feature type="compositionally biased region" description="Polar residues" evidence="8">
    <location>
        <begin position="1078"/>
        <end position="1096"/>
    </location>
</feature>
<feature type="compositionally biased region" description="Low complexity" evidence="8">
    <location>
        <begin position="600"/>
        <end position="627"/>
    </location>
</feature>
<evidence type="ECO:0000256" key="7">
    <source>
        <dbReference type="ARBA" id="ARBA00022807"/>
    </source>
</evidence>
<evidence type="ECO:0000259" key="9">
    <source>
        <dbReference type="PROSITE" id="PS50235"/>
    </source>
</evidence>
<dbReference type="OMA" id="YDDGQMA"/>
<dbReference type="PROSITE" id="PS00973">
    <property type="entry name" value="USP_2"/>
    <property type="match status" value="1"/>
</dbReference>
<protein>
    <recommendedName>
        <fullName evidence="3">ubiquitinyl hydrolase 1</fullName>
        <ecNumber evidence="3">3.4.19.12</ecNumber>
    </recommendedName>
</protein>
<feature type="compositionally biased region" description="Low complexity" evidence="8">
    <location>
        <begin position="1273"/>
        <end position="1290"/>
    </location>
</feature>